<dbReference type="EMBL" id="JABAIV010000010">
    <property type="protein sequence ID" value="NNG25532.1"/>
    <property type="molecule type" value="Genomic_DNA"/>
</dbReference>
<reference evidence="1 2" key="1">
    <citation type="submission" date="2020-04" db="EMBL/GenBank/DDBJ databases">
        <title>Massilia sp. nov., a cold adapted bacteria isolated from Arctic soil.</title>
        <authorList>
            <person name="Son J."/>
            <person name="Ka J.-O."/>
        </authorList>
    </citation>
    <scope>NUCLEOTIDE SEQUENCE [LARGE SCALE GENOMIC DNA]</scope>
    <source>
        <strain evidence="1 2">ML15P13</strain>
    </source>
</reference>
<dbReference type="RefSeq" id="WP_171088279.1">
    <property type="nucleotide sequence ID" value="NZ_JABAIV010000010.1"/>
</dbReference>
<accession>A0A7Y2K2L7</accession>
<dbReference type="Proteomes" id="UP000533905">
    <property type="component" value="Unassembled WGS sequence"/>
</dbReference>
<proteinExistence type="predicted"/>
<protein>
    <submittedName>
        <fullName evidence="1">Uncharacterized protein</fullName>
    </submittedName>
</protein>
<sequence length="141" mass="16254">MKRYLVLSEDCALEVPPVYVMADTAEQAIRRYCREVQSKEPSMKDFVQGKSIDGFLATILFSYEQRFKTPEGKGLPGPPFETVRKKVLEYFSDRPDLGNLYVRYLEGNDPEILTEAVYEFISERDTTGFDAFEDSTIQTLR</sequence>
<dbReference type="AlphaFoldDB" id="A0A7Y2K2L7"/>
<name>A0A7Y2K2L7_9BURK</name>
<evidence type="ECO:0000313" key="1">
    <source>
        <dbReference type="EMBL" id="NNG25532.1"/>
    </source>
</evidence>
<gene>
    <name evidence="1" type="ORF">HGB41_21345</name>
</gene>
<organism evidence="1 2">
    <name type="scientific">Telluria aromaticivorans</name>
    <dbReference type="NCBI Taxonomy" id="2725995"/>
    <lineage>
        <taxon>Bacteria</taxon>
        <taxon>Pseudomonadati</taxon>
        <taxon>Pseudomonadota</taxon>
        <taxon>Betaproteobacteria</taxon>
        <taxon>Burkholderiales</taxon>
        <taxon>Oxalobacteraceae</taxon>
        <taxon>Telluria group</taxon>
        <taxon>Telluria</taxon>
    </lineage>
</organism>
<evidence type="ECO:0000313" key="2">
    <source>
        <dbReference type="Proteomes" id="UP000533905"/>
    </source>
</evidence>
<keyword evidence="2" id="KW-1185">Reference proteome</keyword>
<comment type="caution">
    <text evidence="1">The sequence shown here is derived from an EMBL/GenBank/DDBJ whole genome shotgun (WGS) entry which is preliminary data.</text>
</comment>